<dbReference type="InterPro" id="IPR050570">
    <property type="entry name" value="Cell_wall_metabolism_enzyme"/>
</dbReference>
<sequence>MNANGQSAVFGRRKEPHTVIIARGDEIRHFTVRPWLIACFGSAIAAVIIGYLLATSYLVFRDDLIGATTARQARMQQAYEDRISALRAQVDRITSRQLLDQQLMETKVGELLQRQTQLSQRHGRLGPILERAEAIEPAAVETQAPAPAVTPGDRSKPEDHAALIDGKAAPQLAMLTSFSGADAQPFSRWSTRADLPPDASSADRADKLFVAINQSLRAIESEQLQRVTKLADTTYENADAIKEALQAAGLPVDKDFGKNESDVGGPLVPIDSALLFDTKVKELDEALDELDRLRKEARRLPLANPAPGRAVTSPFGVRADPLLGTAALHSGMDFRIPLGSAARVTAPGVVTKAGWNGGYGRMVEVDHGQGYTTRYAHLGRISVAVGQTLKAGDVIGQTGSSGRSTGPHLHYEVRHDGEAIDPLRFLRVGKKVEKYL</sequence>
<keyword evidence="6" id="KW-0482">Metalloprotease</keyword>
<dbReference type="Gene3D" id="2.70.70.10">
    <property type="entry name" value="Glucose Permease (Domain IIA)"/>
    <property type="match status" value="1"/>
</dbReference>
<evidence type="ECO:0000313" key="11">
    <source>
        <dbReference type="EMBL" id="OCX14585.1"/>
    </source>
</evidence>
<evidence type="ECO:0000256" key="3">
    <source>
        <dbReference type="ARBA" id="ARBA00022723"/>
    </source>
</evidence>
<name>A0A1C2DIV5_9HYPH</name>
<dbReference type="GO" id="GO:0006508">
    <property type="term" value="P:proteolysis"/>
    <property type="evidence" value="ECO:0007669"/>
    <property type="project" value="UniProtKB-KW"/>
</dbReference>
<dbReference type="STRING" id="1566387.QV13_19220"/>
<protein>
    <recommendedName>
        <fullName evidence="10">M23ase beta-sheet core domain-containing protein</fullName>
    </recommendedName>
</protein>
<evidence type="ECO:0000256" key="4">
    <source>
        <dbReference type="ARBA" id="ARBA00022801"/>
    </source>
</evidence>
<dbReference type="CDD" id="cd12797">
    <property type="entry name" value="M23_peptidase"/>
    <property type="match status" value="1"/>
</dbReference>
<dbReference type="InterPro" id="IPR011055">
    <property type="entry name" value="Dup_hybrid_motif"/>
</dbReference>
<keyword evidence="9" id="KW-1133">Transmembrane helix</keyword>
<evidence type="ECO:0000256" key="2">
    <source>
        <dbReference type="ARBA" id="ARBA00022670"/>
    </source>
</evidence>
<dbReference type="PANTHER" id="PTHR21666">
    <property type="entry name" value="PEPTIDASE-RELATED"/>
    <property type="match status" value="1"/>
</dbReference>
<evidence type="ECO:0000256" key="6">
    <source>
        <dbReference type="ARBA" id="ARBA00023049"/>
    </source>
</evidence>
<dbReference type="EMBL" id="MDEO01000035">
    <property type="protein sequence ID" value="OCX14585.1"/>
    <property type="molecule type" value="Genomic_DNA"/>
</dbReference>
<evidence type="ECO:0000313" key="12">
    <source>
        <dbReference type="Proteomes" id="UP000094412"/>
    </source>
</evidence>
<feature type="region of interest" description="Disordered" evidence="8">
    <location>
        <begin position="140"/>
        <end position="159"/>
    </location>
</feature>
<dbReference type="FunFam" id="2.70.70.10:FF:000006">
    <property type="entry name" value="M23 family peptidase"/>
    <property type="match status" value="1"/>
</dbReference>
<proteinExistence type="predicted"/>
<evidence type="ECO:0000259" key="10">
    <source>
        <dbReference type="Pfam" id="PF01551"/>
    </source>
</evidence>
<keyword evidence="9" id="KW-0812">Transmembrane</keyword>
<keyword evidence="9" id="KW-0472">Membrane</keyword>
<organism evidence="11 12">
    <name type="scientific">Mesorhizobium hungaricum</name>
    <dbReference type="NCBI Taxonomy" id="1566387"/>
    <lineage>
        <taxon>Bacteria</taxon>
        <taxon>Pseudomonadati</taxon>
        <taxon>Pseudomonadota</taxon>
        <taxon>Alphaproteobacteria</taxon>
        <taxon>Hyphomicrobiales</taxon>
        <taxon>Phyllobacteriaceae</taxon>
        <taxon>Mesorhizobium</taxon>
    </lineage>
</organism>
<feature type="transmembrane region" description="Helical" evidence="9">
    <location>
        <begin position="35"/>
        <end position="60"/>
    </location>
</feature>
<evidence type="ECO:0000256" key="9">
    <source>
        <dbReference type="SAM" id="Phobius"/>
    </source>
</evidence>
<dbReference type="GO" id="GO:0004222">
    <property type="term" value="F:metalloendopeptidase activity"/>
    <property type="evidence" value="ECO:0007669"/>
    <property type="project" value="TreeGrafter"/>
</dbReference>
<dbReference type="InterPro" id="IPR016047">
    <property type="entry name" value="M23ase_b-sheet_dom"/>
</dbReference>
<evidence type="ECO:0000256" key="7">
    <source>
        <dbReference type="SAM" id="Coils"/>
    </source>
</evidence>
<comment type="caution">
    <text evidence="11">The sequence shown here is derived from an EMBL/GenBank/DDBJ whole genome shotgun (WGS) entry which is preliminary data.</text>
</comment>
<dbReference type="RefSeq" id="WP_024923822.1">
    <property type="nucleotide sequence ID" value="NZ_MDEO01000035.1"/>
</dbReference>
<dbReference type="Pfam" id="PF01551">
    <property type="entry name" value="Peptidase_M23"/>
    <property type="match status" value="1"/>
</dbReference>
<dbReference type="SUPFAM" id="SSF51261">
    <property type="entry name" value="Duplicated hybrid motif"/>
    <property type="match status" value="1"/>
</dbReference>
<keyword evidence="3" id="KW-0479">Metal-binding</keyword>
<keyword evidence="5" id="KW-0862">Zinc</keyword>
<keyword evidence="4" id="KW-0378">Hydrolase</keyword>
<comment type="cofactor">
    <cofactor evidence="1">
        <name>Zn(2+)</name>
        <dbReference type="ChEBI" id="CHEBI:29105"/>
    </cofactor>
</comment>
<accession>A0A1C2DIV5</accession>
<dbReference type="PANTHER" id="PTHR21666:SF288">
    <property type="entry name" value="CELL DIVISION PROTEIN YTFB"/>
    <property type="match status" value="1"/>
</dbReference>
<dbReference type="AlphaFoldDB" id="A0A1C2DIV5"/>
<evidence type="ECO:0000256" key="5">
    <source>
        <dbReference type="ARBA" id="ARBA00022833"/>
    </source>
</evidence>
<gene>
    <name evidence="11" type="ORF">QV13_19220</name>
</gene>
<reference evidence="11 12" key="1">
    <citation type="submission" date="2016-08" db="EMBL/GenBank/DDBJ databases">
        <title>Whole genome sequence of Mesorhizobium sp. strain UASWS1009 isolated from industrial sewage.</title>
        <authorList>
            <person name="Crovadore J."/>
            <person name="Calmin G."/>
            <person name="Chablais R."/>
            <person name="Cochard B."/>
            <person name="Lefort F."/>
        </authorList>
    </citation>
    <scope>NUCLEOTIDE SEQUENCE [LARGE SCALE GENOMIC DNA]</scope>
    <source>
        <strain evidence="11 12">UASWS1009</strain>
    </source>
</reference>
<evidence type="ECO:0000256" key="8">
    <source>
        <dbReference type="SAM" id="MobiDB-lite"/>
    </source>
</evidence>
<keyword evidence="7" id="KW-0175">Coiled coil</keyword>
<dbReference type="GO" id="GO:0046872">
    <property type="term" value="F:metal ion binding"/>
    <property type="evidence" value="ECO:0007669"/>
    <property type="project" value="UniProtKB-KW"/>
</dbReference>
<keyword evidence="2" id="KW-0645">Protease</keyword>
<keyword evidence="12" id="KW-1185">Reference proteome</keyword>
<evidence type="ECO:0000256" key="1">
    <source>
        <dbReference type="ARBA" id="ARBA00001947"/>
    </source>
</evidence>
<feature type="coiled-coil region" evidence="7">
    <location>
        <begin position="276"/>
        <end position="303"/>
    </location>
</feature>
<feature type="domain" description="M23ase beta-sheet core" evidence="10">
    <location>
        <begin position="328"/>
        <end position="422"/>
    </location>
</feature>
<dbReference type="Proteomes" id="UP000094412">
    <property type="component" value="Unassembled WGS sequence"/>
</dbReference>
<dbReference type="OrthoDB" id="9805070at2"/>